<dbReference type="KEGG" id="dov:DSCO28_31050"/>
<protein>
    <submittedName>
        <fullName evidence="1">Uncharacterized protein</fullName>
    </submittedName>
</protein>
<evidence type="ECO:0000313" key="2">
    <source>
        <dbReference type="EMBL" id="BBO82539.1"/>
    </source>
</evidence>
<dbReference type="EMBL" id="AP021876">
    <property type="protein sequence ID" value="BBO82539.1"/>
    <property type="molecule type" value="Genomic_DNA"/>
</dbReference>
<dbReference type="EMBL" id="AP021876">
    <property type="protein sequence ID" value="BBO82535.1"/>
    <property type="molecule type" value="Genomic_DNA"/>
</dbReference>
<evidence type="ECO:0000313" key="3">
    <source>
        <dbReference type="Proteomes" id="UP000425960"/>
    </source>
</evidence>
<accession>A0A5K7ZP55</accession>
<name>A0A5K7ZP55_9BACT</name>
<dbReference type="KEGG" id="dov:DSCO28_31010"/>
<dbReference type="Proteomes" id="UP000425960">
    <property type="component" value="Chromosome"/>
</dbReference>
<gene>
    <name evidence="1" type="ORF">DSCO28_31010</name>
    <name evidence="2" type="ORF">DSCO28_31050</name>
</gene>
<proteinExistence type="predicted"/>
<organism evidence="1 3">
    <name type="scientific">Desulfosarcina ovata subsp. sediminis</name>
    <dbReference type="NCBI Taxonomy" id="885957"/>
    <lineage>
        <taxon>Bacteria</taxon>
        <taxon>Pseudomonadati</taxon>
        <taxon>Thermodesulfobacteriota</taxon>
        <taxon>Desulfobacteria</taxon>
        <taxon>Desulfobacterales</taxon>
        <taxon>Desulfosarcinaceae</taxon>
        <taxon>Desulfosarcina</taxon>
    </lineage>
</organism>
<reference evidence="1 3" key="1">
    <citation type="submission" date="2019-11" db="EMBL/GenBank/DDBJ databases">
        <title>Comparative genomics of hydrocarbon-degrading Desulfosarcina strains.</title>
        <authorList>
            <person name="Watanabe M."/>
            <person name="Kojima H."/>
            <person name="Fukui M."/>
        </authorList>
    </citation>
    <scope>NUCLEOTIDE SEQUENCE [LARGE SCALE GENOMIC DNA]</scope>
    <source>
        <strain evidence="1 3">28bB2T</strain>
    </source>
</reference>
<sequence>MDRGLNLVLQAGPTDARLTRFLFVTPYLRDGPAAAGRLPPQAPLPDTQLPCRYTLRLHRAGSKTCQAIQQTDMLGSLLRCVPCPAHNIQLVQTANAAAQLQRWTNAAEQQEVD</sequence>
<evidence type="ECO:0000313" key="1">
    <source>
        <dbReference type="EMBL" id="BBO82535.1"/>
    </source>
</evidence>
<dbReference type="AlphaFoldDB" id="A0A5K7ZP55"/>